<evidence type="ECO:0000256" key="3">
    <source>
        <dbReference type="ARBA" id="ARBA00022989"/>
    </source>
</evidence>
<evidence type="ECO:0000313" key="7">
    <source>
        <dbReference type="Proteomes" id="UP000221961"/>
    </source>
</evidence>
<evidence type="ECO:0000256" key="1">
    <source>
        <dbReference type="ARBA" id="ARBA00004141"/>
    </source>
</evidence>
<dbReference type="Proteomes" id="UP000221961">
    <property type="component" value="Chromosome"/>
</dbReference>
<accession>A0A291RD58</accession>
<name>A0A291RD58_9NOCA</name>
<keyword evidence="2 5" id="KW-0812">Transmembrane</keyword>
<reference evidence="6 7" key="1">
    <citation type="submission" date="2017-10" db="EMBL/GenBank/DDBJ databases">
        <title>Comparative genomics between pathogenic Norcardia.</title>
        <authorList>
            <person name="Zeng L."/>
        </authorList>
    </citation>
    <scope>NUCLEOTIDE SEQUENCE [LARGE SCALE GENOMIC DNA]</scope>
    <source>
        <strain evidence="6 7">NC_YFY_NT001</strain>
    </source>
</reference>
<evidence type="ECO:0000256" key="4">
    <source>
        <dbReference type="ARBA" id="ARBA00023136"/>
    </source>
</evidence>
<protein>
    <recommendedName>
        <fullName evidence="8">DoxX family protein</fullName>
    </recommendedName>
</protein>
<dbReference type="GO" id="GO:0016020">
    <property type="term" value="C:membrane"/>
    <property type="evidence" value="ECO:0007669"/>
    <property type="project" value="UniProtKB-SubCell"/>
</dbReference>
<keyword evidence="4 5" id="KW-0472">Membrane</keyword>
<dbReference type="KEGG" id="ntp:CRH09_04285"/>
<dbReference type="Pfam" id="PF13564">
    <property type="entry name" value="DoxX_2"/>
    <property type="match status" value="1"/>
</dbReference>
<comment type="subcellular location">
    <subcellularLocation>
        <location evidence="1">Membrane</location>
        <topology evidence="1">Multi-pass membrane protein</topology>
    </subcellularLocation>
</comment>
<gene>
    <name evidence="6" type="ORF">CRH09_04285</name>
</gene>
<evidence type="ECO:0000313" key="6">
    <source>
        <dbReference type="EMBL" id="ATL65541.1"/>
    </source>
</evidence>
<keyword evidence="3 5" id="KW-1133">Transmembrane helix</keyword>
<feature type="transmembrane region" description="Helical" evidence="5">
    <location>
        <begin position="70"/>
        <end position="90"/>
    </location>
</feature>
<dbReference type="AlphaFoldDB" id="A0A291RD58"/>
<evidence type="ECO:0000256" key="5">
    <source>
        <dbReference type="SAM" id="Phobius"/>
    </source>
</evidence>
<evidence type="ECO:0000256" key="2">
    <source>
        <dbReference type="ARBA" id="ARBA00022692"/>
    </source>
</evidence>
<evidence type="ECO:0008006" key="8">
    <source>
        <dbReference type="Google" id="ProtNLM"/>
    </source>
</evidence>
<dbReference type="GeneID" id="88356656"/>
<feature type="transmembrane region" description="Helical" evidence="5">
    <location>
        <begin position="42"/>
        <end position="63"/>
    </location>
</feature>
<dbReference type="InterPro" id="IPR032808">
    <property type="entry name" value="DoxX"/>
</dbReference>
<dbReference type="RefSeq" id="WP_098692814.1">
    <property type="nucleotide sequence ID" value="NZ_CP023778.1"/>
</dbReference>
<sequence length="117" mass="11359">MHITYLAVTIAAIAANGGMAVADFARAGFVLANSGAVGLRPSWVPALGALKAAGAIGLVLGLLGVRPIGIAAAGGLVLFFVGAMIVHVRAGVIRNIAFPGAYLALAAGSLGLALAAV</sequence>
<organism evidence="6 7">
    <name type="scientific">Nocardia terpenica</name>
    <dbReference type="NCBI Taxonomy" id="455432"/>
    <lineage>
        <taxon>Bacteria</taxon>
        <taxon>Bacillati</taxon>
        <taxon>Actinomycetota</taxon>
        <taxon>Actinomycetes</taxon>
        <taxon>Mycobacteriales</taxon>
        <taxon>Nocardiaceae</taxon>
        <taxon>Nocardia</taxon>
    </lineage>
</organism>
<dbReference type="EMBL" id="CP023778">
    <property type="protein sequence ID" value="ATL65541.1"/>
    <property type="molecule type" value="Genomic_DNA"/>
</dbReference>
<proteinExistence type="predicted"/>
<feature type="transmembrane region" description="Helical" evidence="5">
    <location>
        <begin position="96"/>
        <end position="116"/>
    </location>
</feature>